<protein>
    <submittedName>
        <fullName evidence="1">Uncharacterized protein</fullName>
    </submittedName>
</protein>
<sequence>MFNLVAIALSVLALLITLYGAVSQAALQRRSNQLPAYVDLLSDFRSVDFHDRYRFVTQRLPLEYEPELGLSELPDDVRRQVYDIVYYFQTFATLRLTGILDDEVVTLLRIRVIRVWEATAPFVLRERELMGTDGQYLLRTLEDCAHDAQRMSHDVLDQLMHRSRTQRTWHRRRSMLRRLVRRGRSTAVPLPPATTD</sequence>
<reference evidence="1 2" key="1">
    <citation type="submission" date="2016-10" db="EMBL/GenBank/DDBJ databases">
        <authorList>
            <person name="de Groot N.N."/>
        </authorList>
    </citation>
    <scope>NUCLEOTIDE SEQUENCE [LARGE SCALE GENOMIC DNA]</scope>
    <source>
        <strain evidence="1 2">CGMCC 4.2026</strain>
    </source>
</reference>
<keyword evidence="2" id="KW-1185">Reference proteome</keyword>
<dbReference type="Proteomes" id="UP000181951">
    <property type="component" value="Unassembled WGS sequence"/>
</dbReference>
<dbReference type="Pfam" id="PF15956">
    <property type="entry name" value="DUF4760"/>
    <property type="match status" value="1"/>
</dbReference>
<gene>
    <name evidence="1" type="ORF">SAMN05216267_104120</name>
</gene>
<dbReference type="InterPro" id="IPR031876">
    <property type="entry name" value="DUF4760"/>
</dbReference>
<name>A0A1H8SD81_9ACTN</name>
<dbReference type="EMBL" id="FODD01000041">
    <property type="protein sequence ID" value="SEO76632.1"/>
    <property type="molecule type" value="Genomic_DNA"/>
</dbReference>
<dbReference type="OrthoDB" id="4200246at2"/>
<dbReference type="RefSeq" id="WP_069464032.1">
    <property type="nucleotide sequence ID" value="NZ_FODD01000041.1"/>
</dbReference>
<accession>A0A1H8SD81</accession>
<proteinExistence type="predicted"/>
<evidence type="ECO:0000313" key="2">
    <source>
        <dbReference type="Proteomes" id="UP000181951"/>
    </source>
</evidence>
<evidence type="ECO:0000313" key="1">
    <source>
        <dbReference type="EMBL" id="SEO76632.1"/>
    </source>
</evidence>
<dbReference type="AlphaFoldDB" id="A0A1H8SD81"/>
<organism evidence="1 2">
    <name type="scientific">Actinacidiphila rubida</name>
    <dbReference type="NCBI Taxonomy" id="310780"/>
    <lineage>
        <taxon>Bacteria</taxon>
        <taxon>Bacillati</taxon>
        <taxon>Actinomycetota</taxon>
        <taxon>Actinomycetes</taxon>
        <taxon>Kitasatosporales</taxon>
        <taxon>Streptomycetaceae</taxon>
        <taxon>Actinacidiphila</taxon>
    </lineage>
</organism>